<gene>
    <name evidence="6" type="ORF">VFPPC_09309</name>
</gene>
<dbReference type="Gene3D" id="3.50.50.60">
    <property type="entry name" value="FAD/NAD(P)-binding domain"/>
    <property type="match status" value="1"/>
</dbReference>
<evidence type="ECO:0000256" key="3">
    <source>
        <dbReference type="ARBA" id="ARBA00023002"/>
    </source>
</evidence>
<keyword evidence="3" id="KW-0560">Oxidoreductase</keyword>
<dbReference type="STRING" id="1380566.A0A179F7S5"/>
<comment type="caution">
    <text evidence="6">The sequence shown here is derived from an EMBL/GenBank/DDBJ whole genome shotgun (WGS) entry which is preliminary data.</text>
</comment>
<evidence type="ECO:0000313" key="7">
    <source>
        <dbReference type="Proteomes" id="UP000078397"/>
    </source>
</evidence>
<dbReference type="OrthoDB" id="655030at2759"/>
<keyword evidence="7" id="KW-1185">Reference proteome</keyword>
<evidence type="ECO:0000313" key="6">
    <source>
        <dbReference type="EMBL" id="OAQ61478.1"/>
    </source>
</evidence>
<dbReference type="EMBL" id="LSBJ02000007">
    <property type="protein sequence ID" value="OAQ61478.1"/>
    <property type="molecule type" value="Genomic_DNA"/>
</dbReference>
<dbReference type="Pfam" id="PF01494">
    <property type="entry name" value="FAD_binding_3"/>
    <property type="match status" value="1"/>
</dbReference>
<feature type="transmembrane region" description="Helical" evidence="4">
    <location>
        <begin position="382"/>
        <end position="403"/>
    </location>
</feature>
<dbReference type="InterPro" id="IPR051704">
    <property type="entry name" value="FAD_aromatic-hydroxylase"/>
</dbReference>
<organism evidence="6 7">
    <name type="scientific">Pochonia chlamydosporia 170</name>
    <dbReference type="NCBI Taxonomy" id="1380566"/>
    <lineage>
        <taxon>Eukaryota</taxon>
        <taxon>Fungi</taxon>
        <taxon>Dikarya</taxon>
        <taxon>Ascomycota</taxon>
        <taxon>Pezizomycotina</taxon>
        <taxon>Sordariomycetes</taxon>
        <taxon>Hypocreomycetidae</taxon>
        <taxon>Hypocreales</taxon>
        <taxon>Clavicipitaceae</taxon>
        <taxon>Pochonia</taxon>
    </lineage>
</organism>
<keyword evidence="4" id="KW-1133">Transmembrane helix</keyword>
<dbReference type="GeneID" id="28851863"/>
<proteinExistence type="predicted"/>
<keyword evidence="4" id="KW-0472">Membrane</keyword>
<accession>A0A179F7S5</accession>
<dbReference type="KEGG" id="pchm:VFPPC_09309"/>
<dbReference type="Proteomes" id="UP000078397">
    <property type="component" value="Unassembled WGS sequence"/>
</dbReference>
<evidence type="ECO:0000259" key="5">
    <source>
        <dbReference type="Pfam" id="PF01494"/>
    </source>
</evidence>
<reference evidence="6 7" key="1">
    <citation type="journal article" date="2016" name="PLoS Pathog.">
        <title>Biosynthesis of antibiotic leucinostatins in bio-control fungus Purpureocillium lilacinum and their inhibition on phytophthora revealed by genome mining.</title>
        <authorList>
            <person name="Wang G."/>
            <person name="Liu Z."/>
            <person name="Lin R."/>
            <person name="Li E."/>
            <person name="Mao Z."/>
            <person name="Ling J."/>
            <person name="Yang Y."/>
            <person name="Yin W.B."/>
            <person name="Xie B."/>
        </authorList>
    </citation>
    <scope>NUCLEOTIDE SEQUENCE [LARGE SCALE GENOMIC DNA]</scope>
    <source>
        <strain evidence="6">170</strain>
    </source>
</reference>
<evidence type="ECO:0000256" key="2">
    <source>
        <dbReference type="ARBA" id="ARBA00022827"/>
    </source>
</evidence>
<keyword evidence="2" id="KW-0274">FAD</keyword>
<dbReference type="Gene3D" id="3.30.9.10">
    <property type="entry name" value="D-Amino Acid Oxidase, subunit A, domain 2"/>
    <property type="match status" value="1"/>
</dbReference>
<name>A0A179F7S5_METCM</name>
<dbReference type="PANTHER" id="PTHR46865">
    <property type="entry name" value="OXIDOREDUCTASE-RELATED"/>
    <property type="match status" value="1"/>
</dbReference>
<dbReference type="AlphaFoldDB" id="A0A179F7S5"/>
<dbReference type="PRINTS" id="PR00420">
    <property type="entry name" value="RNGMNOXGNASE"/>
</dbReference>
<protein>
    <submittedName>
        <fullName evidence="6">FAD/NAD(P)-binding protein</fullName>
    </submittedName>
</protein>
<dbReference type="SUPFAM" id="SSF51905">
    <property type="entry name" value="FAD/NAD(P)-binding domain"/>
    <property type="match status" value="1"/>
</dbReference>
<dbReference type="PANTHER" id="PTHR46865:SF7">
    <property type="entry name" value="MONOOXYGENASE, PUTATIVE (AFU_ORTHOLOGUE AFUA_8G07040)-RELATED"/>
    <property type="match status" value="1"/>
</dbReference>
<keyword evidence="4" id="KW-0812">Transmembrane</keyword>
<dbReference type="RefSeq" id="XP_018139182.1">
    <property type="nucleotide sequence ID" value="XM_018287869.1"/>
</dbReference>
<keyword evidence="1" id="KW-0285">Flavoprotein</keyword>
<dbReference type="InterPro" id="IPR002938">
    <property type="entry name" value="FAD-bd"/>
</dbReference>
<dbReference type="InterPro" id="IPR036188">
    <property type="entry name" value="FAD/NAD-bd_sf"/>
</dbReference>
<sequence>MNILINGAGIAGNATAFWLSKLGHNVTIVERFPTLRATGLQVDLRGHGIEVMRLMGLEQAFLDRKAPEQGLQVVDKAGRRRAFFPANKPGDGVQNFTSEFEIMRGDLCSLMYEATRHRAKYLFNVSIEKFNDNGDSVDVTLTNGTTEEFDLVVGADGQGSSTRKMMFEPAIADAAYHPMKNVYMAYFTIRQPMIEGEEYIATTYMAPGKRGIMTRRHSPNEIQVYLGCTTPSDRLTKSHRGEQSQAIKAAWADVFKGAGWQSEEITKTMMESKSDFYSECPALVKLKSWSRGRVTLAGDAGYCSTGTTGMGTTCAMVGAYILAGEIGKHCSGTVRGNTSATSGGTTEQLAAALDSYQQKFQPFMDQVQKDVSVSDDTGLMDMLTSTAFGIAVLNNLMALASFFRINIGRWFLKETIRDWELPIYEGMRD</sequence>
<dbReference type="GO" id="GO:0016491">
    <property type="term" value="F:oxidoreductase activity"/>
    <property type="evidence" value="ECO:0007669"/>
    <property type="project" value="UniProtKB-KW"/>
</dbReference>
<dbReference type="GO" id="GO:0071949">
    <property type="term" value="F:FAD binding"/>
    <property type="evidence" value="ECO:0007669"/>
    <property type="project" value="InterPro"/>
</dbReference>
<evidence type="ECO:0000256" key="1">
    <source>
        <dbReference type="ARBA" id="ARBA00022630"/>
    </source>
</evidence>
<feature type="domain" description="FAD-binding" evidence="5">
    <location>
        <begin position="2"/>
        <end position="334"/>
    </location>
</feature>
<evidence type="ECO:0000256" key="4">
    <source>
        <dbReference type="SAM" id="Phobius"/>
    </source>
</evidence>